<dbReference type="InterPro" id="IPR001304">
    <property type="entry name" value="C-type_lectin-like"/>
</dbReference>
<dbReference type="Proteomes" id="UP000095300">
    <property type="component" value="Unassembled WGS sequence"/>
</dbReference>
<evidence type="ECO:0000259" key="2">
    <source>
        <dbReference type="PROSITE" id="PS50041"/>
    </source>
</evidence>
<dbReference type="InterPro" id="IPR016186">
    <property type="entry name" value="C-type_lectin-like/link_sf"/>
</dbReference>
<dbReference type="PANTHER" id="PTHR22803">
    <property type="entry name" value="MANNOSE, PHOSPHOLIPASE, LECTIN RECEPTOR RELATED"/>
    <property type="match status" value="1"/>
</dbReference>
<reference evidence="3" key="1">
    <citation type="submission" date="2020-05" db="UniProtKB">
        <authorList>
            <consortium name="EnsemblMetazoa"/>
        </authorList>
    </citation>
    <scope>IDENTIFICATION</scope>
    <source>
        <strain evidence="3">USDA</strain>
    </source>
</reference>
<dbReference type="Gene3D" id="3.10.100.10">
    <property type="entry name" value="Mannose-Binding Protein A, subunit A"/>
    <property type="match status" value="1"/>
</dbReference>
<dbReference type="Pfam" id="PF00059">
    <property type="entry name" value="Lectin_C"/>
    <property type="match status" value="1"/>
</dbReference>
<evidence type="ECO:0000313" key="3">
    <source>
        <dbReference type="EnsemblMetazoa" id="SCAU007035-PA"/>
    </source>
</evidence>
<feature type="chain" id="PRO_5009326578" description="C-type lectin domain-containing protein" evidence="1">
    <location>
        <begin position="18"/>
        <end position="206"/>
    </location>
</feature>
<name>A0A1I8PDE6_STOCA</name>
<evidence type="ECO:0000256" key="1">
    <source>
        <dbReference type="SAM" id="SignalP"/>
    </source>
</evidence>
<feature type="domain" description="C-type lectin" evidence="2">
    <location>
        <begin position="27"/>
        <end position="144"/>
    </location>
</feature>
<keyword evidence="1" id="KW-0732">Signal</keyword>
<protein>
    <recommendedName>
        <fullName evidence="2">C-type lectin domain-containing protein</fullName>
    </recommendedName>
</protein>
<dbReference type="SUPFAM" id="SSF56436">
    <property type="entry name" value="C-type lectin-like"/>
    <property type="match status" value="1"/>
</dbReference>
<dbReference type="VEuPathDB" id="VectorBase:SCAU007035"/>
<dbReference type="KEGG" id="scac:106091433"/>
<dbReference type="STRING" id="35570.A0A1I8PDE6"/>
<proteinExistence type="predicted"/>
<dbReference type="CDD" id="cd00037">
    <property type="entry name" value="CLECT"/>
    <property type="match status" value="1"/>
</dbReference>
<feature type="signal peptide" evidence="1">
    <location>
        <begin position="1"/>
        <end position="17"/>
    </location>
</feature>
<gene>
    <name evidence="3" type="primary">106091433</name>
</gene>
<sequence length="206" mass="23706">MGMLGLVVCSLIALVSAQAVQKWHKSEDGSLYYIENERKFTWFGAWNECARKNMSLIAIDSYSKHVQIDSLIRKLYGTGPGLWIGGSDNDLTDRYEWHATGEIFTLTLWGPGQPKRGDNHCILIWEDFKWYDGLCTLKLGFVCEENRFLKQKSQEVEALKKVYNGERIEPRKFHNFIMNINPKFEHVYLSGNGGVLFNNESSMPTK</sequence>
<keyword evidence="4" id="KW-1185">Reference proteome</keyword>
<accession>A0A1I8PDE6</accession>
<dbReference type="EnsemblMetazoa" id="SCAU007035-RA">
    <property type="protein sequence ID" value="SCAU007035-PA"/>
    <property type="gene ID" value="SCAU007035"/>
</dbReference>
<dbReference type="InterPro" id="IPR016187">
    <property type="entry name" value="CTDL_fold"/>
</dbReference>
<dbReference type="OrthoDB" id="418245at2759"/>
<dbReference type="InterPro" id="IPR050111">
    <property type="entry name" value="C-type_lectin/snaclec_domain"/>
</dbReference>
<dbReference type="PROSITE" id="PS50041">
    <property type="entry name" value="C_TYPE_LECTIN_2"/>
    <property type="match status" value="1"/>
</dbReference>
<dbReference type="SMART" id="SM00034">
    <property type="entry name" value="CLECT"/>
    <property type="match status" value="1"/>
</dbReference>
<organism evidence="3 4">
    <name type="scientific">Stomoxys calcitrans</name>
    <name type="common">Stable fly</name>
    <name type="synonym">Conops calcitrans</name>
    <dbReference type="NCBI Taxonomy" id="35570"/>
    <lineage>
        <taxon>Eukaryota</taxon>
        <taxon>Metazoa</taxon>
        <taxon>Ecdysozoa</taxon>
        <taxon>Arthropoda</taxon>
        <taxon>Hexapoda</taxon>
        <taxon>Insecta</taxon>
        <taxon>Pterygota</taxon>
        <taxon>Neoptera</taxon>
        <taxon>Endopterygota</taxon>
        <taxon>Diptera</taxon>
        <taxon>Brachycera</taxon>
        <taxon>Muscomorpha</taxon>
        <taxon>Muscoidea</taxon>
        <taxon>Muscidae</taxon>
        <taxon>Stomoxys</taxon>
    </lineage>
</organism>
<evidence type="ECO:0000313" key="4">
    <source>
        <dbReference type="Proteomes" id="UP000095300"/>
    </source>
</evidence>
<dbReference type="AlphaFoldDB" id="A0A1I8PDE6"/>